<dbReference type="InterPro" id="IPR000524">
    <property type="entry name" value="Tscrpt_reg_HTH_GntR"/>
</dbReference>
<proteinExistence type="predicted"/>
<keyword evidence="6" id="KW-1185">Reference proteome</keyword>
<sequence>MSNAAERAYHIIRQRIMDGSFPPGSPLRETLLASEIGVSRTPIRDALRRLLADGLVDSTRNYGTFVAEISQEDVQEVWQLRAMLEGFAARRAALRITEEELAELRRLADAMEALDGPDERRIARFATLNTEFHAVMIRAARSRRLEGMLGRAIQVPLVLLKQYRMHEWVNIDRSNRYHREIIDALAARNAEWAGLVVSAHLNSTRPASLVAEIERSENIVHNEGKARG</sequence>
<dbReference type="Gene3D" id="1.10.10.10">
    <property type="entry name" value="Winged helix-like DNA-binding domain superfamily/Winged helix DNA-binding domain"/>
    <property type="match status" value="1"/>
</dbReference>
<dbReference type="SMART" id="SM00895">
    <property type="entry name" value="FCD"/>
    <property type="match status" value="1"/>
</dbReference>
<protein>
    <submittedName>
        <fullName evidence="5">GntR family transcriptional regulator</fullName>
    </submittedName>
</protein>
<keyword evidence="3" id="KW-0804">Transcription</keyword>
<dbReference type="PANTHER" id="PTHR43537">
    <property type="entry name" value="TRANSCRIPTIONAL REGULATOR, GNTR FAMILY"/>
    <property type="match status" value="1"/>
</dbReference>
<evidence type="ECO:0000256" key="2">
    <source>
        <dbReference type="ARBA" id="ARBA00023125"/>
    </source>
</evidence>
<dbReference type="InterPro" id="IPR008920">
    <property type="entry name" value="TF_FadR/GntR_C"/>
</dbReference>
<dbReference type="PRINTS" id="PR00035">
    <property type="entry name" value="HTHGNTR"/>
</dbReference>
<evidence type="ECO:0000259" key="4">
    <source>
        <dbReference type="PROSITE" id="PS50949"/>
    </source>
</evidence>
<dbReference type="PANTHER" id="PTHR43537:SF24">
    <property type="entry name" value="GLUCONATE OPERON TRANSCRIPTIONAL REPRESSOR"/>
    <property type="match status" value="1"/>
</dbReference>
<evidence type="ECO:0000256" key="1">
    <source>
        <dbReference type="ARBA" id="ARBA00023015"/>
    </source>
</evidence>
<evidence type="ECO:0000256" key="3">
    <source>
        <dbReference type="ARBA" id="ARBA00023163"/>
    </source>
</evidence>
<dbReference type="RefSeq" id="WP_207445441.1">
    <property type="nucleotide sequence ID" value="NZ_CP061091.1"/>
</dbReference>
<dbReference type="Proteomes" id="UP001518990">
    <property type="component" value="Unassembled WGS sequence"/>
</dbReference>
<dbReference type="InterPro" id="IPR011711">
    <property type="entry name" value="GntR_C"/>
</dbReference>
<dbReference type="Gene3D" id="1.20.120.530">
    <property type="entry name" value="GntR ligand-binding domain-like"/>
    <property type="match status" value="1"/>
</dbReference>
<dbReference type="EMBL" id="JACTNF010000003">
    <property type="protein sequence ID" value="MBO1073850.1"/>
    <property type="molecule type" value="Genomic_DNA"/>
</dbReference>
<comment type="caution">
    <text evidence="5">The sequence shown here is derived from an EMBL/GenBank/DDBJ whole genome shotgun (WGS) entry which is preliminary data.</text>
</comment>
<dbReference type="SMART" id="SM00345">
    <property type="entry name" value="HTH_GNTR"/>
    <property type="match status" value="1"/>
</dbReference>
<gene>
    <name evidence="5" type="ORF">IAI60_04455</name>
</gene>
<evidence type="ECO:0000313" key="6">
    <source>
        <dbReference type="Proteomes" id="UP001518990"/>
    </source>
</evidence>
<dbReference type="Pfam" id="PF00392">
    <property type="entry name" value="GntR"/>
    <property type="match status" value="1"/>
</dbReference>
<evidence type="ECO:0000313" key="5">
    <source>
        <dbReference type="EMBL" id="MBO1073850.1"/>
    </source>
</evidence>
<dbReference type="PROSITE" id="PS50949">
    <property type="entry name" value="HTH_GNTR"/>
    <property type="match status" value="1"/>
</dbReference>
<organism evidence="5 6">
    <name type="scientific">Roseomonas marmotae</name>
    <dbReference type="NCBI Taxonomy" id="2768161"/>
    <lineage>
        <taxon>Bacteria</taxon>
        <taxon>Pseudomonadati</taxon>
        <taxon>Pseudomonadota</taxon>
        <taxon>Alphaproteobacteria</taxon>
        <taxon>Acetobacterales</taxon>
        <taxon>Roseomonadaceae</taxon>
        <taxon>Roseomonas</taxon>
    </lineage>
</organism>
<dbReference type="CDD" id="cd07377">
    <property type="entry name" value="WHTH_GntR"/>
    <property type="match status" value="1"/>
</dbReference>
<dbReference type="Pfam" id="PF07729">
    <property type="entry name" value="FCD"/>
    <property type="match status" value="1"/>
</dbReference>
<feature type="domain" description="HTH gntR-type" evidence="4">
    <location>
        <begin position="2"/>
        <end position="69"/>
    </location>
</feature>
<keyword evidence="2" id="KW-0238">DNA-binding</keyword>
<keyword evidence="1" id="KW-0805">Transcription regulation</keyword>
<dbReference type="SUPFAM" id="SSF46785">
    <property type="entry name" value="Winged helix' DNA-binding domain"/>
    <property type="match status" value="1"/>
</dbReference>
<reference evidence="5 6" key="1">
    <citation type="submission" date="2020-09" db="EMBL/GenBank/DDBJ databases">
        <title>Roseomonas.</title>
        <authorList>
            <person name="Zhu W."/>
        </authorList>
    </citation>
    <scope>NUCLEOTIDE SEQUENCE [LARGE SCALE GENOMIC DNA]</scope>
    <source>
        <strain evidence="5 6">1311</strain>
    </source>
</reference>
<dbReference type="SUPFAM" id="SSF48008">
    <property type="entry name" value="GntR ligand-binding domain-like"/>
    <property type="match status" value="1"/>
</dbReference>
<dbReference type="InterPro" id="IPR036388">
    <property type="entry name" value="WH-like_DNA-bd_sf"/>
</dbReference>
<name>A0ABS3KA73_9PROT</name>
<accession>A0ABS3KA73</accession>
<dbReference type="InterPro" id="IPR036390">
    <property type="entry name" value="WH_DNA-bd_sf"/>
</dbReference>